<sequence>MKISTKNYSKPTLRRWTTFVVRDEESGCIYLRELINNQMGAIFLKISGFCSIQKAHEFARSIRSEYRKKNAAQVLDILTSKIGTSIGKKTRKKSR</sequence>
<keyword evidence="2" id="KW-1185">Reference proteome</keyword>
<dbReference type="Proteomes" id="UP001525961">
    <property type="component" value="Unassembled WGS sequence"/>
</dbReference>
<name>A0ABT2NFI5_9CYAN</name>
<proteinExistence type="predicted"/>
<comment type="caution">
    <text evidence="1">The sequence shown here is derived from an EMBL/GenBank/DDBJ whole genome shotgun (WGS) entry which is preliminary data.</text>
</comment>
<gene>
    <name evidence="1" type="ORF">NG792_27445</name>
</gene>
<accession>A0ABT2NFI5</accession>
<organism evidence="1 2">
    <name type="scientific">Laspinema olomoucense D3b</name>
    <dbReference type="NCBI Taxonomy" id="2953688"/>
    <lineage>
        <taxon>Bacteria</taxon>
        <taxon>Bacillati</taxon>
        <taxon>Cyanobacteriota</taxon>
        <taxon>Cyanophyceae</taxon>
        <taxon>Oscillatoriophycideae</taxon>
        <taxon>Oscillatoriales</taxon>
        <taxon>Laspinemataceae</taxon>
        <taxon>Laspinema</taxon>
        <taxon>Laspinema olomoucense</taxon>
    </lineage>
</organism>
<dbReference type="EMBL" id="JAMXFA010000068">
    <property type="protein sequence ID" value="MCT7981461.1"/>
    <property type="molecule type" value="Genomic_DNA"/>
</dbReference>
<reference evidence="1 2" key="1">
    <citation type="journal article" date="2022" name="Front. Microbiol.">
        <title>High genomic differentiation and limited gene flow indicate recent cryptic speciation within the genus Laspinema (cyanobacteria).</title>
        <authorList>
            <person name="Stanojkovic A."/>
            <person name="Skoupy S."/>
            <person name="Skaloud P."/>
            <person name="Dvorak P."/>
        </authorList>
    </citation>
    <scope>NUCLEOTIDE SEQUENCE [LARGE SCALE GENOMIC DNA]</scope>
    <source>
        <strain evidence="1 2">D3b</strain>
    </source>
</reference>
<protein>
    <submittedName>
        <fullName evidence="1">Uncharacterized protein</fullName>
    </submittedName>
</protein>
<evidence type="ECO:0000313" key="2">
    <source>
        <dbReference type="Proteomes" id="UP001525961"/>
    </source>
</evidence>
<evidence type="ECO:0000313" key="1">
    <source>
        <dbReference type="EMBL" id="MCT7981461.1"/>
    </source>
</evidence>
<dbReference type="RefSeq" id="WP_261237635.1">
    <property type="nucleotide sequence ID" value="NZ_JAMXFA010000068.1"/>
</dbReference>